<dbReference type="KEGG" id="bgt:106079876"/>
<keyword evidence="1" id="KW-0732">Signal</keyword>
<sequence>MIELVLSLVLPIMVKSIQEDKKLTCYSVTKGLFSDHLVLGDYTLETNCRDGALSEDRVFFQSRISGRLVHACSAVVDFGLSSRKDSGGQVSICRTRLSRTLARNRGKLFDCKWVYAAGTYSLTVMLKAEMLKDGMRLFLWFGNAAFVMGPEVTFNEEVYDSNYYTCRGGIVNFKNYDDDSNILDFVRNQASNLQEFQGWVIISLVTSLTLPT</sequence>
<dbReference type="AlphaFoldDB" id="A0A2C9KPC5"/>
<name>A0A2C9KPC5_BIOGL</name>
<dbReference type="VEuPathDB" id="VectorBase:BGLAX_033236"/>
<evidence type="ECO:0000256" key="1">
    <source>
        <dbReference type="SAM" id="SignalP"/>
    </source>
</evidence>
<feature type="signal peptide" evidence="1">
    <location>
        <begin position="1"/>
        <end position="16"/>
    </location>
</feature>
<protein>
    <submittedName>
        <fullName evidence="2">Uncharacterized protein</fullName>
    </submittedName>
</protein>
<dbReference type="EnsemblMetazoa" id="BGLB022015-RB">
    <property type="protein sequence ID" value="BGLB022015-PB"/>
    <property type="gene ID" value="BGLB022015"/>
</dbReference>
<accession>A0A2C9KPC5</accession>
<feature type="chain" id="PRO_5013379225" evidence="1">
    <location>
        <begin position="17"/>
        <end position="212"/>
    </location>
</feature>
<organism evidence="2 3">
    <name type="scientific">Biomphalaria glabrata</name>
    <name type="common">Bloodfluke planorb</name>
    <name type="synonym">Freshwater snail</name>
    <dbReference type="NCBI Taxonomy" id="6526"/>
    <lineage>
        <taxon>Eukaryota</taxon>
        <taxon>Metazoa</taxon>
        <taxon>Spiralia</taxon>
        <taxon>Lophotrochozoa</taxon>
        <taxon>Mollusca</taxon>
        <taxon>Gastropoda</taxon>
        <taxon>Heterobranchia</taxon>
        <taxon>Euthyneura</taxon>
        <taxon>Panpulmonata</taxon>
        <taxon>Hygrophila</taxon>
        <taxon>Lymnaeoidea</taxon>
        <taxon>Planorbidae</taxon>
        <taxon>Biomphalaria</taxon>
    </lineage>
</organism>
<evidence type="ECO:0000313" key="3">
    <source>
        <dbReference type="Proteomes" id="UP000076420"/>
    </source>
</evidence>
<dbReference type="VEuPathDB" id="VectorBase:BGLB022015"/>
<evidence type="ECO:0000313" key="2">
    <source>
        <dbReference type="EnsemblMetazoa" id="BGLB022015-PB"/>
    </source>
</evidence>
<gene>
    <name evidence="2" type="primary">106079876</name>
</gene>
<proteinExistence type="predicted"/>
<reference evidence="2" key="1">
    <citation type="submission" date="2020-05" db="UniProtKB">
        <authorList>
            <consortium name="EnsemblMetazoa"/>
        </authorList>
    </citation>
    <scope>IDENTIFICATION</scope>
    <source>
        <strain evidence="2">BB02</strain>
    </source>
</reference>
<dbReference type="Proteomes" id="UP000076420">
    <property type="component" value="Unassembled WGS sequence"/>
</dbReference>
<dbReference type="OrthoDB" id="10275214at2759"/>